<protein>
    <submittedName>
        <fullName evidence="2">Uncharacterized protein</fullName>
    </submittedName>
</protein>
<evidence type="ECO:0000256" key="1">
    <source>
        <dbReference type="SAM" id="MobiDB-lite"/>
    </source>
</evidence>
<reference evidence="2 3" key="1">
    <citation type="submission" date="2017-08" db="EMBL/GenBank/DDBJ databases">
        <title>Multipartite genome sequences of Sinorhizobium species nodulating soybeans.</title>
        <authorList>
            <person name="Tian C.F."/>
        </authorList>
    </citation>
    <scope>NUCLEOTIDE SEQUENCE [LARGE SCALE GENOMIC DNA]</scope>
    <source>
        <strain evidence="2 3">CCBAU 05684</strain>
    </source>
</reference>
<dbReference type="AlphaFoldDB" id="A0A249PA33"/>
<dbReference type="STRING" id="716928.GCA_000261485_05209"/>
<evidence type="ECO:0000313" key="2">
    <source>
        <dbReference type="EMBL" id="ASY62557.1"/>
    </source>
</evidence>
<keyword evidence="3" id="KW-1185">Reference proteome</keyword>
<dbReference type="EMBL" id="CP023067">
    <property type="protein sequence ID" value="ASY62557.1"/>
    <property type="molecule type" value="Genomic_DNA"/>
</dbReference>
<feature type="compositionally biased region" description="Basic and acidic residues" evidence="1">
    <location>
        <begin position="17"/>
        <end position="38"/>
    </location>
</feature>
<dbReference type="KEGG" id="esj:SJ05684_c11010"/>
<name>A0A249PA33_9HYPH</name>
<feature type="compositionally biased region" description="Basic and acidic residues" evidence="1">
    <location>
        <begin position="1"/>
        <end position="11"/>
    </location>
</feature>
<accession>A0A249PA33</accession>
<gene>
    <name evidence="2" type="ORF">SJ05684_c11010</name>
</gene>
<dbReference type="Proteomes" id="UP000217211">
    <property type="component" value="Chromosome"/>
</dbReference>
<feature type="region of interest" description="Disordered" evidence="1">
    <location>
        <begin position="1"/>
        <end position="66"/>
    </location>
</feature>
<sequence length="66" mass="6987">MSHGGKDDAGKAGDAGRIGEEADHDETLGEALSREGFEPAKVGRKVMSQGRRREPLKKGPPKGSSR</sequence>
<evidence type="ECO:0000313" key="3">
    <source>
        <dbReference type="Proteomes" id="UP000217211"/>
    </source>
</evidence>
<organism evidence="2 3">
    <name type="scientific">Sinorhizobium sojae CCBAU 05684</name>
    <dbReference type="NCBI Taxonomy" id="716928"/>
    <lineage>
        <taxon>Bacteria</taxon>
        <taxon>Pseudomonadati</taxon>
        <taxon>Pseudomonadota</taxon>
        <taxon>Alphaproteobacteria</taxon>
        <taxon>Hyphomicrobiales</taxon>
        <taxon>Rhizobiaceae</taxon>
        <taxon>Sinorhizobium/Ensifer group</taxon>
        <taxon>Sinorhizobium</taxon>
    </lineage>
</organism>
<proteinExistence type="predicted"/>